<proteinExistence type="predicted"/>
<protein>
    <submittedName>
        <fullName evidence="1">Uncharacterized protein</fullName>
    </submittedName>
</protein>
<keyword evidence="2" id="KW-1185">Reference proteome</keyword>
<gene>
    <name evidence="1" type="ORF">MLD38_027896</name>
</gene>
<name>A0ACB9MZ98_9MYRT</name>
<comment type="caution">
    <text evidence="1">The sequence shown here is derived from an EMBL/GenBank/DDBJ whole genome shotgun (WGS) entry which is preliminary data.</text>
</comment>
<evidence type="ECO:0000313" key="2">
    <source>
        <dbReference type="Proteomes" id="UP001057402"/>
    </source>
</evidence>
<reference evidence="2" key="1">
    <citation type="journal article" date="2023" name="Front. Plant Sci.">
        <title>Chromosomal-level genome assembly of Melastoma candidum provides insights into trichome evolution.</title>
        <authorList>
            <person name="Zhong Y."/>
            <person name="Wu W."/>
            <person name="Sun C."/>
            <person name="Zou P."/>
            <person name="Liu Y."/>
            <person name="Dai S."/>
            <person name="Zhou R."/>
        </authorList>
    </citation>
    <scope>NUCLEOTIDE SEQUENCE [LARGE SCALE GENOMIC DNA]</scope>
</reference>
<accession>A0ACB9MZ98</accession>
<dbReference type="Proteomes" id="UP001057402">
    <property type="component" value="Chromosome 8"/>
</dbReference>
<dbReference type="EMBL" id="CM042887">
    <property type="protein sequence ID" value="KAI4329515.1"/>
    <property type="molecule type" value="Genomic_DNA"/>
</dbReference>
<organism evidence="1 2">
    <name type="scientific">Melastoma candidum</name>
    <dbReference type="NCBI Taxonomy" id="119954"/>
    <lineage>
        <taxon>Eukaryota</taxon>
        <taxon>Viridiplantae</taxon>
        <taxon>Streptophyta</taxon>
        <taxon>Embryophyta</taxon>
        <taxon>Tracheophyta</taxon>
        <taxon>Spermatophyta</taxon>
        <taxon>Magnoliopsida</taxon>
        <taxon>eudicotyledons</taxon>
        <taxon>Gunneridae</taxon>
        <taxon>Pentapetalae</taxon>
        <taxon>rosids</taxon>
        <taxon>malvids</taxon>
        <taxon>Myrtales</taxon>
        <taxon>Melastomataceae</taxon>
        <taxon>Melastomatoideae</taxon>
        <taxon>Melastomateae</taxon>
        <taxon>Melastoma</taxon>
    </lineage>
</organism>
<sequence length="453" mass="50133">MVMAFKASIFRWFLPSPSLSPSPSPSPSHPQPTASSSSPTDTMTDPNHAPSDPHPETDDPLLQGLRSLVLKPGEADVDKDEVEVGKRGDDDDERENPKDEDGEVERKSSVRYPVRLEAEDCSYYMRTGNCKFGSDCKFNHPVVRKNQDKAKEKEESTDRASRTECKYYLKTGGCKFGKACRYNHTRLKSSPTPSVELNFLGLPVRPGERECPYYMLNGSCKFAANCRYNHPDPSAGAVDPSQEYLNGVSAPLSSRSQLSVASWPTPGSLNESAPYIPLMYSPTHGVSSHSTEWNKYQYQINTQGLSMHPAATYVPRSPMTEGSPYSQHQQHIMGDEFPERPGQPECSYFMKTGDCKFKSNCKYHHPKDRVLKSPAVVLSDKGLPLRPDQNICSYYSRYGICKFGPACKFDHSINIGAAQMGGGEELLSTVDGNGSRKEVVRNGEEGGGMEQSV</sequence>
<evidence type="ECO:0000313" key="1">
    <source>
        <dbReference type="EMBL" id="KAI4329515.1"/>
    </source>
</evidence>